<keyword evidence="4" id="KW-0456">Lyase</keyword>
<evidence type="ECO:0000256" key="2">
    <source>
        <dbReference type="ARBA" id="ARBA00006906"/>
    </source>
</evidence>
<comment type="subunit">
    <text evidence="3">Homotrimer.</text>
</comment>
<evidence type="ECO:0000256" key="4">
    <source>
        <dbReference type="ARBA" id="ARBA00023239"/>
    </source>
</evidence>
<dbReference type="Pfam" id="PF01081">
    <property type="entry name" value="Aldolase"/>
    <property type="match status" value="1"/>
</dbReference>
<dbReference type="GO" id="GO:0016829">
    <property type="term" value="F:lyase activity"/>
    <property type="evidence" value="ECO:0007669"/>
    <property type="project" value="UniProtKB-KW"/>
</dbReference>
<keyword evidence="7" id="KW-1185">Reference proteome</keyword>
<dbReference type="EMBL" id="WPCU01000003">
    <property type="protein sequence ID" value="MVA74888.1"/>
    <property type="molecule type" value="Genomic_DNA"/>
</dbReference>
<evidence type="ECO:0000256" key="1">
    <source>
        <dbReference type="ARBA" id="ARBA00004761"/>
    </source>
</evidence>
<evidence type="ECO:0000256" key="3">
    <source>
        <dbReference type="ARBA" id="ARBA00011233"/>
    </source>
</evidence>
<dbReference type="SUPFAM" id="SSF51569">
    <property type="entry name" value="Aldolase"/>
    <property type="match status" value="1"/>
</dbReference>
<reference evidence="6 7" key="1">
    <citation type="submission" date="2019-12" db="EMBL/GenBank/DDBJ databases">
        <title>Auraticoccus cholistani sp. nov., an actinomycete isolated from soil of Cholistan desert.</title>
        <authorList>
            <person name="Cheema M.T."/>
        </authorList>
    </citation>
    <scope>NUCLEOTIDE SEQUENCE [LARGE SCALE GENOMIC DNA]</scope>
    <source>
        <strain evidence="6 7">F435</strain>
    </source>
</reference>
<accession>A0A6A9UQP5</accession>
<gene>
    <name evidence="6" type="ORF">GC722_02405</name>
</gene>
<dbReference type="AlphaFoldDB" id="A0A6A9UQP5"/>
<proteinExistence type="inferred from homology"/>
<evidence type="ECO:0000256" key="5">
    <source>
        <dbReference type="ARBA" id="ARBA00023277"/>
    </source>
</evidence>
<keyword evidence="5" id="KW-0119">Carbohydrate metabolism</keyword>
<dbReference type="InterPro" id="IPR000887">
    <property type="entry name" value="Aldlse_KDPG_KHG"/>
</dbReference>
<organism evidence="6 7">
    <name type="scientific">Auraticoccus cholistanensis</name>
    <dbReference type="NCBI Taxonomy" id="2656650"/>
    <lineage>
        <taxon>Bacteria</taxon>
        <taxon>Bacillati</taxon>
        <taxon>Actinomycetota</taxon>
        <taxon>Actinomycetes</taxon>
        <taxon>Propionibacteriales</taxon>
        <taxon>Propionibacteriaceae</taxon>
        <taxon>Auraticoccus</taxon>
    </lineage>
</organism>
<dbReference type="Proteomes" id="UP000435304">
    <property type="component" value="Unassembled WGS sequence"/>
</dbReference>
<dbReference type="Gene3D" id="3.20.20.70">
    <property type="entry name" value="Aldolase class I"/>
    <property type="match status" value="1"/>
</dbReference>
<dbReference type="InterPro" id="IPR013785">
    <property type="entry name" value="Aldolase_TIM"/>
</dbReference>
<dbReference type="PANTHER" id="PTHR30246:SF1">
    <property type="entry name" value="2-DEHYDRO-3-DEOXY-6-PHOSPHOGALACTONATE ALDOLASE-RELATED"/>
    <property type="match status" value="1"/>
</dbReference>
<comment type="similarity">
    <text evidence="2">Belongs to the KHG/KDPG aldolase family.</text>
</comment>
<evidence type="ECO:0000313" key="6">
    <source>
        <dbReference type="EMBL" id="MVA74888.1"/>
    </source>
</evidence>
<sequence length="208" mass="21645">MEELNRWFDQQLSSMPVMAILRGFGPERTVELARTAWSLGVTCLEVPVQGEHDLASLRAAVAAGREAGRLVGAGTVVSTGLLEQGVAAGAAFTVAPGLDADVVEASRRLGVPHLPGVATATEVQQAMSSGLRWLKAFPAAQLGAGWFSAMHGPFPGARFVATGGMDADNAERFLDGGAEVVAVGSALADERQLRLLAELVGRRRTLGA</sequence>
<name>A0A6A9UQP5_9ACTN</name>
<dbReference type="RefSeq" id="WP_156607541.1">
    <property type="nucleotide sequence ID" value="NZ_WPCU01000003.1"/>
</dbReference>
<protein>
    <submittedName>
        <fullName evidence="6">2-dehydro-3-deoxyphosphogluconate aldolase</fullName>
    </submittedName>
</protein>
<evidence type="ECO:0000313" key="7">
    <source>
        <dbReference type="Proteomes" id="UP000435304"/>
    </source>
</evidence>
<comment type="pathway">
    <text evidence="1">Carbohydrate acid metabolism.</text>
</comment>
<comment type="caution">
    <text evidence="6">The sequence shown here is derived from an EMBL/GenBank/DDBJ whole genome shotgun (WGS) entry which is preliminary data.</text>
</comment>
<dbReference type="CDD" id="cd00452">
    <property type="entry name" value="KDPG_aldolase"/>
    <property type="match status" value="1"/>
</dbReference>
<dbReference type="PANTHER" id="PTHR30246">
    <property type="entry name" value="2-KETO-3-DEOXY-6-PHOSPHOGLUCONATE ALDOLASE"/>
    <property type="match status" value="1"/>
</dbReference>